<gene>
    <name evidence="1" type="ORF">NHN17_18920</name>
</gene>
<sequence>MQNNPIVKLIKQEKYQAAAKMLNSKELGRLEAWSYMRVIVGMQTVQYDSALVQVLLPACGYGSSEAIELFETQRVRQVKCPNLKSWLVWQYKQAEHLMTKSLIGSLLHNGTPRIRRSA</sequence>
<dbReference type="RefSeq" id="WP_255044207.1">
    <property type="nucleotide sequence ID" value="NZ_JANEYT010000057.1"/>
</dbReference>
<dbReference type="Proteomes" id="UP001524460">
    <property type="component" value="Unassembled WGS sequence"/>
</dbReference>
<accession>A0ABT1N5X2</accession>
<proteinExistence type="predicted"/>
<keyword evidence="2" id="KW-1185">Reference proteome</keyword>
<protein>
    <submittedName>
        <fullName evidence="1">Uncharacterized protein</fullName>
    </submittedName>
</protein>
<evidence type="ECO:0000313" key="2">
    <source>
        <dbReference type="Proteomes" id="UP001524460"/>
    </source>
</evidence>
<organism evidence="1 2">
    <name type="scientific">Photobacterium pectinilyticum</name>
    <dbReference type="NCBI Taxonomy" id="2906793"/>
    <lineage>
        <taxon>Bacteria</taxon>
        <taxon>Pseudomonadati</taxon>
        <taxon>Pseudomonadota</taxon>
        <taxon>Gammaproteobacteria</taxon>
        <taxon>Vibrionales</taxon>
        <taxon>Vibrionaceae</taxon>
        <taxon>Photobacterium</taxon>
    </lineage>
</organism>
<reference evidence="1 2" key="1">
    <citation type="submission" date="2022-07" db="EMBL/GenBank/DDBJ databases">
        <title>Photobacterium pectinilyticum sp. nov., a marine bacterium isolated from surface seawater of Qingdao offshore.</title>
        <authorList>
            <person name="Wang X."/>
        </authorList>
    </citation>
    <scope>NUCLEOTIDE SEQUENCE [LARGE SCALE GENOMIC DNA]</scope>
    <source>
        <strain evidence="1 2">ZSDE20</strain>
    </source>
</reference>
<comment type="caution">
    <text evidence="1">The sequence shown here is derived from an EMBL/GenBank/DDBJ whole genome shotgun (WGS) entry which is preliminary data.</text>
</comment>
<name>A0ABT1N5X2_9GAMM</name>
<evidence type="ECO:0000313" key="1">
    <source>
        <dbReference type="EMBL" id="MCQ1060121.1"/>
    </source>
</evidence>
<dbReference type="EMBL" id="JANEYT010000057">
    <property type="protein sequence ID" value="MCQ1060121.1"/>
    <property type="molecule type" value="Genomic_DNA"/>
</dbReference>